<dbReference type="SUPFAM" id="SSF56059">
    <property type="entry name" value="Glutathione synthetase ATP-binding domain-like"/>
    <property type="match status" value="1"/>
</dbReference>
<dbReference type="GO" id="GO:0005737">
    <property type="term" value="C:cytoplasm"/>
    <property type="evidence" value="ECO:0007669"/>
    <property type="project" value="TreeGrafter"/>
</dbReference>
<comment type="caution">
    <text evidence="3">The sequence shown here is derived from an EMBL/GenBank/DDBJ whole genome shotgun (WGS) entry which is preliminary data.</text>
</comment>
<evidence type="ECO:0000259" key="2">
    <source>
        <dbReference type="PROSITE" id="PS50975"/>
    </source>
</evidence>
<dbReference type="Pfam" id="PF08443">
    <property type="entry name" value="RimK"/>
    <property type="match status" value="1"/>
</dbReference>
<dbReference type="GO" id="GO:0005524">
    <property type="term" value="F:ATP binding"/>
    <property type="evidence" value="ECO:0007669"/>
    <property type="project" value="UniProtKB-UniRule"/>
</dbReference>
<evidence type="ECO:0000313" key="4">
    <source>
        <dbReference type="Proteomes" id="UP000269154"/>
    </source>
</evidence>
<gene>
    <name evidence="3" type="ORF">D5R40_14640</name>
</gene>
<dbReference type="Gene3D" id="3.30.1490.20">
    <property type="entry name" value="ATP-grasp fold, A domain"/>
    <property type="match status" value="1"/>
</dbReference>
<evidence type="ECO:0000256" key="1">
    <source>
        <dbReference type="PROSITE-ProRule" id="PRU00409"/>
    </source>
</evidence>
<dbReference type="OrthoDB" id="6283437at2"/>
<dbReference type="InterPro" id="IPR013651">
    <property type="entry name" value="ATP-grasp_RimK-type"/>
</dbReference>
<dbReference type="GO" id="GO:0009432">
    <property type="term" value="P:SOS response"/>
    <property type="evidence" value="ECO:0007669"/>
    <property type="project" value="TreeGrafter"/>
</dbReference>
<keyword evidence="4" id="KW-1185">Reference proteome</keyword>
<keyword evidence="1" id="KW-0547">Nucleotide-binding</keyword>
<name>A0A3N6PAZ0_9CYAN</name>
<dbReference type="Proteomes" id="UP000269154">
    <property type="component" value="Unassembled WGS sequence"/>
</dbReference>
<dbReference type="PANTHER" id="PTHR21621:SF0">
    <property type="entry name" value="BETA-CITRYLGLUTAMATE SYNTHASE B-RELATED"/>
    <property type="match status" value="1"/>
</dbReference>
<dbReference type="EMBL" id="RCBY01000074">
    <property type="protein sequence ID" value="RQH42272.1"/>
    <property type="molecule type" value="Genomic_DNA"/>
</dbReference>
<dbReference type="PROSITE" id="PS50975">
    <property type="entry name" value="ATP_GRASP"/>
    <property type="match status" value="1"/>
</dbReference>
<keyword evidence="3" id="KW-0436">Ligase</keyword>
<dbReference type="GO" id="GO:0046872">
    <property type="term" value="F:metal ion binding"/>
    <property type="evidence" value="ECO:0007669"/>
    <property type="project" value="InterPro"/>
</dbReference>
<organism evidence="3 4">
    <name type="scientific">Okeania hirsuta</name>
    <dbReference type="NCBI Taxonomy" id="1458930"/>
    <lineage>
        <taxon>Bacteria</taxon>
        <taxon>Bacillati</taxon>
        <taxon>Cyanobacteriota</taxon>
        <taxon>Cyanophyceae</taxon>
        <taxon>Oscillatoriophycideae</taxon>
        <taxon>Oscillatoriales</taxon>
        <taxon>Microcoleaceae</taxon>
        <taxon>Okeania</taxon>
    </lineage>
</organism>
<dbReference type="Gene3D" id="3.30.470.20">
    <property type="entry name" value="ATP-grasp fold, B domain"/>
    <property type="match status" value="1"/>
</dbReference>
<dbReference type="InterPro" id="IPR013815">
    <property type="entry name" value="ATP_grasp_subdomain_1"/>
</dbReference>
<dbReference type="RefSeq" id="WP_124143792.1">
    <property type="nucleotide sequence ID" value="NZ_CAWOKI010000366.1"/>
</dbReference>
<accession>A0A3N6PAZ0</accession>
<proteinExistence type="predicted"/>
<reference evidence="3 4" key="1">
    <citation type="journal article" date="2018" name="ACS Chem. Biol.">
        <title>Ketoreductase domain dysfunction expands chemodiversity: malyngamide biosynthesis in the cyanobacterium Okeania hirsuta.</title>
        <authorList>
            <person name="Moss N.A."/>
            <person name="Leao T."/>
            <person name="Rankin M."/>
            <person name="McCullough T.M."/>
            <person name="Qu P."/>
            <person name="Korobeynikov A."/>
            <person name="Smith J.L."/>
            <person name="Gerwick L."/>
            <person name="Gerwick W.H."/>
        </authorList>
    </citation>
    <scope>NUCLEOTIDE SEQUENCE [LARGE SCALE GENOMIC DNA]</scope>
    <source>
        <strain evidence="3 4">PAB10Feb10-1</strain>
    </source>
</reference>
<evidence type="ECO:0000313" key="3">
    <source>
        <dbReference type="EMBL" id="RQH42272.1"/>
    </source>
</evidence>
<dbReference type="GO" id="GO:0018169">
    <property type="term" value="F:ribosomal S6-glutamic acid ligase activity"/>
    <property type="evidence" value="ECO:0007669"/>
    <property type="project" value="TreeGrafter"/>
</dbReference>
<dbReference type="PANTHER" id="PTHR21621">
    <property type="entry name" value="RIBOSOMAL PROTEIN S6 MODIFICATION PROTEIN"/>
    <property type="match status" value="1"/>
</dbReference>
<keyword evidence="1" id="KW-0067">ATP-binding</keyword>
<dbReference type="AlphaFoldDB" id="A0A3N6PAZ0"/>
<feature type="domain" description="ATP-grasp" evidence="2">
    <location>
        <begin position="64"/>
        <end position="275"/>
    </location>
</feature>
<dbReference type="InterPro" id="IPR011761">
    <property type="entry name" value="ATP-grasp"/>
</dbReference>
<protein>
    <submittedName>
        <fullName evidence="3">Alpha-L-glutamate ligase</fullName>
    </submittedName>
</protein>
<sequence>MNQNISMLIKACNHLGYEYEILHESGNLVVVKNQGKSHVFVNWATPLNSSSVTHLCRDKEYFYQYFKPHINIPKTKGYLNPNCNELYSSYVKDSNVEEIANNIEQNFDYPVVLKKNKGSKGRNVFKCNDRSQVINSLDTIYDLSNYKYDYIAISQEYIHIQKEFRALFLEGDLHCVYEKSITGAKFVGNLSRLHWEGAKAKIILDIDFLEQIQYFCKPIFQNCELKYTGLDIALDTNNKLWLIEANSEPGFDYLVRDCGEELAIEWYRKTLLLIFSQSHYSK</sequence>